<dbReference type="Gene3D" id="1.20.140.10">
    <property type="entry name" value="Butyryl-CoA Dehydrogenase, subunit A, domain 3"/>
    <property type="match status" value="1"/>
</dbReference>
<gene>
    <name evidence="9" type="ORF">IDM40_00255</name>
</gene>
<evidence type="ECO:0000259" key="6">
    <source>
        <dbReference type="Pfam" id="PF00441"/>
    </source>
</evidence>
<dbReference type="InterPro" id="IPR037069">
    <property type="entry name" value="AcylCoA_DH/ox_N_sf"/>
</dbReference>
<dbReference type="PANTHER" id="PTHR43884">
    <property type="entry name" value="ACYL-COA DEHYDROGENASE"/>
    <property type="match status" value="1"/>
</dbReference>
<dbReference type="Proteomes" id="UP000806528">
    <property type="component" value="Unassembled WGS sequence"/>
</dbReference>
<evidence type="ECO:0000313" key="9">
    <source>
        <dbReference type="EMBL" id="MBE2997137.1"/>
    </source>
</evidence>
<dbReference type="Pfam" id="PF00441">
    <property type="entry name" value="Acyl-CoA_dh_1"/>
    <property type="match status" value="1"/>
</dbReference>
<keyword evidence="3 5" id="KW-0285">Flavoprotein</keyword>
<dbReference type="PANTHER" id="PTHR43884:SF12">
    <property type="entry name" value="ISOVALERYL-COA DEHYDROGENASE, MITOCHONDRIAL-RELATED"/>
    <property type="match status" value="1"/>
</dbReference>
<evidence type="ECO:0000256" key="4">
    <source>
        <dbReference type="ARBA" id="ARBA00022827"/>
    </source>
</evidence>
<sequence length="380" mass="41318">MPRTLTDEQRDLVDAIGRFCRSECGTKARRDELTGHGTEPHNQELYAKMAELGWLGIAVPEEYGGSGLGMRDLCLFLEETAYGRAPISGFGTTIISAAAYEKYGSEEQKRKVLAGVVQGRVEAVSMSEPGAGSDVGALVCRAEPVEGGYVVNGQKTWCSNAHIADHILLVARTSRDGSKHDGLTQFMVPTDTEGLKISGIDTMGGREVNDLYFSDCFLPDSAVVGTPGQGWKQLMAGLNLERMMLAALMLGTARRAFDDTVDYVRQREQFGRPIGSFQALKHRIADMATELECARLLLDDVAETIDAEPGRVFPREASMAKLKCTELAKHVTLEGMQMLGGYGYATEYGMESLLRSTVVSTVYGGTSEIQRDIIGKTYGL</sequence>
<dbReference type="InterPro" id="IPR046373">
    <property type="entry name" value="Acyl-CoA_Oxase/DH_mid-dom_sf"/>
</dbReference>
<dbReference type="InterPro" id="IPR009100">
    <property type="entry name" value="AcylCoA_DH/oxidase_NM_dom_sf"/>
</dbReference>
<dbReference type="InterPro" id="IPR036250">
    <property type="entry name" value="AcylCo_DH-like_C"/>
</dbReference>
<proteinExistence type="inferred from homology"/>
<dbReference type="Pfam" id="PF02770">
    <property type="entry name" value="Acyl-CoA_dh_M"/>
    <property type="match status" value="1"/>
</dbReference>
<dbReference type="Gene3D" id="1.10.540.10">
    <property type="entry name" value="Acyl-CoA dehydrogenase/oxidase, N-terminal domain"/>
    <property type="match status" value="1"/>
</dbReference>
<evidence type="ECO:0000256" key="2">
    <source>
        <dbReference type="ARBA" id="ARBA00009347"/>
    </source>
</evidence>
<dbReference type="Pfam" id="PF02771">
    <property type="entry name" value="Acyl-CoA_dh_N"/>
    <property type="match status" value="1"/>
</dbReference>
<dbReference type="Gene3D" id="2.40.110.10">
    <property type="entry name" value="Butyryl-CoA Dehydrogenase, subunit A, domain 2"/>
    <property type="match status" value="1"/>
</dbReference>
<dbReference type="PIRSF" id="PIRSF016578">
    <property type="entry name" value="HsaA"/>
    <property type="match status" value="1"/>
</dbReference>
<feature type="domain" description="Acyl-CoA dehydrogenase/oxidase C-terminal" evidence="6">
    <location>
        <begin position="228"/>
        <end position="377"/>
    </location>
</feature>
<feature type="domain" description="Acyl-CoA oxidase/dehydrogenase middle" evidence="7">
    <location>
        <begin position="123"/>
        <end position="216"/>
    </location>
</feature>
<evidence type="ECO:0000256" key="1">
    <source>
        <dbReference type="ARBA" id="ARBA00001974"/>
    </source>
</evidence>
<protein>
    <submittedName>
        <fullName evidence="9">Acyl-CoA/acyl-ACP dehydrogenase</fullName>
    </submittedName>
</protein>
<dbReference type="InterPro" id="IPR013786">
    <property type="entry name" value="AcylCoA_DH/ox_N"/>
</dbReference>
<evidence type="ECO:0000259" key="7">
    <source>
        <dbReference type="Pfam" id="PF02770"/>
    </source>
</evidence>
<evidence type="ECO:0000313" key="10">
    <source>
        <dbReference type="Proteomes" id="UP000806528"/>
    </source>
</evidence>
<evidence type="ECO:0000256" key="5">
    <source>
        <dbReference type="RuleBase" id="RU362125"/>
    </source>
</evidence>
<comment type="caution">
    <text evidence="9">The sequence shown here is derived from an EMBL/GenBank/DDBJ whole genome shotgun (WGS) entry which is preliminary data.</text>
</comment>
<organism evidence="9 10">
    <name type="scientific">Nocardiopsis coralli</name>
    <dbReference type="NCBI Taxonomy" id="2772213"/>
    <lineage>
        <taxon>Bacteria</taxon>
        <taxon>Bacillati</taxon>
        <taxon>Actinomycetota</taxon>
        <taxon>Actinomycetes</taxon>
        <taxon>Streptosporangiales</taxon>
        <taxon>Nocardiopsidaceae</taxon>
        <taxon>Nocardiopsis</taxon>
    </lineage>
</organism>
<comment type="cofactor">
    <cofactor evidence="1 5">
        <name>FAD</name>
        <dbReference type="ChEBI" id="CHEBI:57692"/>
    </cofactor>
</comment>
<reference evidence="9 10" key="1">
    <citation type="submission" date="2020-09" db="EMBL/GenBank/DDBJ databases">
        <title>Diversity and distribution of actinomycetes associated with coral in the coast of Hainan.</title>
        <authorList>
            <person name="Li F."/>
        </authorList>
    </citation>
    <scope>NUCLEOTIDE SEQUENCE [LARGE SCALE GENOMIC DNA]</scope>
    <source>
        <strain evidence="9 10">HNM0947</strain>
    </source>
</reference>
<dbReference type="InterPro" id="IPR006091">
    <property type="entry name" value="Acyl-CoA_Oxase/DH_mid-dom"/>
</dbReference>
<dbReference type="RefSeq" id="WP_193119809.1">
    <property type="nucleotide sequence ID" value="NZ_JADBGI010000001.1"/>
</dbReference>
<dbReference type="SUPFAM" id="SSF56645">
    <property type="entry name" value="Acyl-CoA dehydrogenase NM domain-like"/>
    <property type="match status" value="1"/>
</dbReference>
<feature type="domain" description="Acyl-CoA dehydrogenase/oxidase N-terminal" evidence="8">
    <location>
        <begin position="6"/>
        <end position="119"/>
    </location>
</feature>
<evidence type="ECO:0000256" key="3">
    <source>
        <dbReference type="ARBA" id="ARBA00022630"/>
    </source>
</evidence>
<dbReference type="InterPro" id="IPR009075">
    <property type="entry name" value="AcylCo_DH/oxidase_C"/>
</dbReference>
<keyword evidence="4 5" id="KW-0274">FAD</keyword>
<comment type="similarity">
    <text evidence="2 5">Belongs to the acyl-CoA dehydrogenase family.</text>
</comment>
<keyword evidence="5" id="KW-0560">Oxidoreductase</keyword>
<accession>A0ABR9NZY4</accession>
<dbReference type="SUPFAM" id="SSF47203">
    <property type="entry name" value="Acyl-CoA dehydrogenase C-terminal domain-like"/>
    <property type="match status" value="1"/>
</dbReference>
<dbReference type="EMBL" id="JADBGI010000001">
    <property type="protein sequence ID" value="MBE2997137.1"/>
    <property type="molecule type" value="Genomic_DNA"/>
</dbReference>
<keyword evidence="10" id="KW-1185">Reference proteome</keyword>
<evidence type="ECO:0000259" key="8">
    <source>
        <dbReference type="Pfam" id="PF02771"/>
    </source>
</evidence>
<name>A0ABR9NZY4_9ACTN</name>